<evidence type="ECO:0008006" key="4">
    <source>
        <dbReference type="Google" id="ProtNLM"/>
    </source>
</evidence>
<dbReference type="InterPro" id="IPR050509">
    <property type="entry name" value="CoA-transferase_III"/>
</dbReference>
<protein>
    <recommendedName>
        <fullName evidence="4">Carnitine dehydratase</fullName>
    </recommendedName>
</protein>
<evidence type="ECO:0000313" key="3">
    <source>
        <dbReference type="Proteomes" id="UP000024547"/>
    </source>
</evidence>
<dbReference type="PANTHER" id="PTHR48228:SF5">
    <property type="entry name" value="ALPHA-METHYLACYL-COA RACEMASE"/>
    <property type="match status" value="1"/>
</dbReference>
<sequence>MPGPLNGLKIVELGSIGPGPFCGMLLADAGATVIRIERPGVMVDRHDAMLRSRMIVHLDLKDAQDQERLLDIVQDADALFEGMRPGTLERLGLSPDRLLARNSRLVIGRMTGWGQTGPLSKAAGHDLNYIALSGALHGIGPSAHPVPPLALVGDFGGGGMLLAFSLTAALLHAQATGQGQVIDCAMTEGSGQLMAAFYSYMATGLWQDKREANIVDGGAPFYGVYETQDGKFVSIGAIEPQFYTLLLQSLGLEDDARFADQMDTSKWPELKKVIASLIKEKTQAHWCDLMENTDICFAPVLSLKEAPLHPHAKARNAFIEVEGILQPAPAPKYSLTPMAPPRVPETVEMPSAHNS</sequence>
<dbReference type="PANTHER" id="PTHR48228">
    <property type="entry name" value="SUCCINYL-COA--D-CITRAMALATE COA-TRANSFERASE"/>
    <property type="match status" value="1"/>
</dbReference>
<dbReference type="SUPFAM" id="SSF89796">
    <property type="entry name" value="CoA-transferase family III (CaiB/BaiF)"/>
    <property type="match status" value="1"/>
</dbReference>
<name>A0A059EAE6_9PROT</name>
<dbReference type="eggNOG" id="COG1804">
    <property type="taxonomic scope" value="Bacteria"/>
</dbReference>
<organism evidence="2 3">
    <name type="scientific">Hyphomonas atlantica</name>
    <dbReference type="NCBI Taxonomy" id="1280948"/>
    <lineage>
        <taxon>Bacteria</taxon>
        <taxon>Pseudomonadati</taxon>
        <taxon>Pseudomonadota</taxon>
        <taxon>Alphaproteobacteria</taxon>
        <taxon>Hyphomonadales</taxon>
        <taxon>Hyphomonadaceae</taxon>
        <taxon>Hyphomonas</taxon>
    </lineage>
</organism>
<dbReference type="AlphaFoldDB" id="A0A059EAE6"/>
<dbReference type="InterPro" id="IPR023606">
    <property type="entry name" value="CoA-Trfase_III_dom_1_sf"/>
</dbReference>
<dbReference type="Proteomes" id="UP000024547">
    <property type="component" value="Unassembled WGS sequence"/>
</dbReference>
<dbReference type="PATRIC" id="fig|1280948.3.peg.708"/>
<dbReference type="Gene3D" id="3.40.50.10540">
    <property type="entry name" value="Crotonobetainyl-coa:carnitine coa-transferase, domain 1"/>
    <property type="match status" value="1"/>
</dbReference>
<reference evidence="2 3" key="1">
    <citation type="journal article" date="2014" name="Antonie Van Leeuwenhoek">
        <title>Hyphomonas beringensis sp. nov. and Hyphomonas chukchiensis sp. nov., isolated from surface seawater of the Bering Sea and Chukchi Sea.</title>
        <authorList>
            <person name="Li C."/>
            <person name="Lai Q."/>
            <person name="Li G."/>
            <person name="Dong C."/>
            <person name="Wang J."/>
            <person name="Liao Y."/>
            <person name="Shao Z."/>
        </authorList>
    </citation>
    <scope>NUCLEOTIDE SEQUENCE [LARGE SCALE GENOMIC DNA]</scope>
    <source>
        <strain evidence="2 3">22II1-22F38</strain>
    </source>
</reference>
<dbReference type="EMBL" id="AWFH01000002">
    <property type="protein sequence ID" value="KCZ64633.1"/>
    <property type="molecule type" value="Genomic_DNA"/>
</dbReference>
<dbReference type="InterPro" id="IPR003673">
    <property type="entry name" value="CoA-Trfase_fam_III"/>
</dbReference>
<proteinExistence type="predicted"/>
<accession>A0A059EAE6</accession>
<evidence type="ECO:0000256" key="1">
    <source>
        <dbReference type="SAM" id="MobiDB-lite"/>
    </source>
</evidence>
<gene>
    <name evidence="2" type="ORF">HY36_12370</name>
</gene>
<evidence type="ECO:0000313" key="2">
    <source>
        <dbReference type="EMBL" id="KCZ64633.1"/>
    </source>
</evidence>
<dbReference type="STRING" id="1280948.HY36_12370"/>
<dbReference type="Pfam" id="PF02515">
    <property type="entry name" value="CoA_transf_3"/>
    <property type="match status" value="1"/>
</dbReference>
<dbReference type="Gene3D" id="3.30.1540.10">
    <property type="entry name" value="formyl-coa transferase, domain 3"/>
    <property type="match status" value="1"/>
</dbReference>
<feature type="region of interest" description="Disordered" evidence="1">
    <location>
        <begin position="330"/>
        <end position="355"/>
    </location>
</feature>
<dbReference type="OrthoDB" id="7208981at2"/>
<dbReference type="GO" id="GO:0003824">
    <property type="term" value="F:catalytic activity"/>
    <property type="evidence" value="ECO:0007669"/>
    <property type="project" value="InterPro"/>
</dbReference>
<dbReference type="InterPro" id="IPR044855">
    <property type="entry name" value="CoA-Trfase_III_dom3_sf"/>
</dbReference>
<keyword evidence="3" id="KW-1185">Reference proteome</keyword>
<comment type="caution">
    <text evidence="2">The sequence shown here is derived from an EMBL/GenBank/DDBJ whole genome shotgun (WGS) entry which is preliminary data.</text>
</comment>
<dbReference type="RefSeq" id="WP_051602468.1">
    <property type="nucleotide sequence ID" value="NZ_AWFH01000002.1"/>
</dbReference>